<dbReference type="SUPFAM" id="SSF48403">
    <property type="entry name" value="Ankyrin repeat"/>
    <property type="match status" value="1"/>
</dbReference>
<comment type="caution">
    <text evidence="4">The sequence shown here is derived from an EMBL/GenBank/DDBJ whole genome shotgun (WGS) entry which is preliminary data.</text>
</comment>
<proteinExistence type="predicted"/>
<sequence>MSLNKCEESQVIARTLKSLEYEAKEQGVTLPSAKLPLPEFLSALKKCGLPIYSTTFGTFLSGETALSSYDRFEKHDNKPLPVPCTADQARAFLAVFPLSTLDWPASAYENSAMGPSFHDPKYQLRGERSADLLVPLSRWPKDDPERLEIARLLLENDGADPNGHEPVYHCWCYTPSELAYSPLHIAAGTGDKEMVELLLEFGADKEKKDGNAKTAEDMARAKSKVDVVKLLEGWHGVGDGSHL</sequence>
<dbReference type="PANTHER" id="PTHR24203">
    <property type="entry name" value="ANKYRIN REPEAT FAMILY PROTEIN"/>
    <property type="match status" value="1"/>
</dbReference>
<dbReference type="InterPro" id="IPR036770">
    <property type="entry name" value="Ankyrin_rpt-contain_sf"/>
</dbReference>
<dbReference type="EMBL" id="MU865064">
    <property type="protein sequence ID" value="KAK4458565.1"/>
    <property type="molecule type" value="Genomic_DNA"/>
</dbReference>
<dbReference type="PANTHER" id="PTHR24203:SF45">
    <property type="entry name" value="ANKYRIN REPEAT DOMAIN 6"/>
    <property type="match status" value="1"/>
</dbReference>
<evidence type="ECO:0000256" key="3">
    <source>
        <dbReference type="PROSITE-ProRule" id="PRU00023"/>
    </source>
</evidence>
<dbReference type="Pfam" id="PF12796">
    <property type="entry name" value="Ank_2"/>
    <property type="match status" value="1"/>
</dbReference>
<evidence type="ECO:0000313" key="5">
    <source>
        <dbReference type="Proteomes" id="UP001321749"/>
    </source>
</evidence>
<gene>
    <name evidence="4" type="ORF">QBC42DRAFT_314200</name>
</gene>
<name>A0AAV9HEP1_9PEZI</name>
<keyword evidence="5" id="KW-1185">Reference proteome</keyword>
<evidence type="ECO:0000256" key="1">
    <source>
        <dbReference type="ARBA" id="ARBA00022737"/>
    </source>
</evidence>
<protein>
    <submittedName>
        <fullName evidence="4">Uncharacterized protein</fullName>
    </submittedName>
</protein>
<dbReference type="InterPro" id="IPR002110">
    <property type="entry name" value="Ankyrin_rpt"/>
</dbReference>
<feature type="repeat" description="ANK" evidence="3">
    <location>
        <begin position="178"/>
        <end position="210"/>
    </location>
</feature>
<evidence type="ECO:0000256" key="2">
    <source>
        <dbReference type="ARBA" id="ARBA00023043"/>
    </source>
</evidence>
<keyword evidence="2 3" id="KW-0040">ANK repeat</keyword>
<dbReference type="Gene3D" id="1.25.40.20">
    <property type="entry name" value="Ankyrin repeat-containing domain"/>
    <property type="match status" value="1"/>
</dbReference>
<reference evidence="4" key="1">
    <citation type="journal article" date="2023" name="Mol. Phylogenet. Evol.">
        <title>Genome-scale phylogeny and comparative genomics of the fungal order Sordariales.</title>
        <authorList>
            <person name="Hensen N."/>
            <person name="Bonometti L."/>
            <person name="Westerberg I."/>
            <person name="Brannstrom I.O."/>
            <person name="Guillou S."/>
            <person name="Cros-Aarteil S."/>
            <person name="Calhoun S."/>
            <person name="Haridas S."/>
            <person name="Kuo A."/>
            <person name="Mondo S."/>
            <person name="Pangilinan J."/>
            <person name="Riley R."/>
            <person name="LaButti K."/>
            <person name="Andreopoulos B."/>
            <person name="Lipzen A."/>
            <person name="Chen C."/>
            <person name="Yan M."/>
            <person name="Daum C."/>
            <person name="Ng V."/>
            <person name="Clum A."/>
            <person name="Steindorff A."/>
            <person name="Ohm R.A."/>
            <person name="Martin F."/>
            <person name="Silar P."/>
            <person name="Natvig D.O."/>
            <person name="Lalanne C."/>
            <person name="Gautier V."/>
            <person name="Ament-Velasquez S.L."/>
            <person name="Kruys A."/>
            <person name="Hutchinson M.I."/>
            <person name="Powell A.J."/>
            <person name="Barry K."/>
            <person name="Miller A.N."/>
            <person name="Grigoriev I.V."/>
            <person name="Debuchy R."/>
            <person name="Gladieux P."/>
            <person name="Hiltunen Thoren M."/>
            <person name="Johannesson H."/>
        </authorList>
    </citation>
    <scope>NUCLEOTIDE SEQUENCE</scope>
    <source>
        <strain evidence="4">PSN324</strain>
    </source>
</reference>
<dbReference type="AlphaFoldDB" id="A0AAV9HEP1"/>
<dbReference type="PROSITE" id="PS50088">
    <property type="entry name" value="ANK_REPEAT"/>
    <property type="match status" value="1"/>
</dbReference>
<organism evidence="4 5">
    <name type="scientific">Cladorrhinum samala</name>
    <dbReference type="NCBI Taxonomy" id="585594"/>
    <lineage>
        <taxon>Eukaryota</taxon>
        <taxon>Fungi</taxon>
        <taxon>Dikarya</taxon>
        <taxon>Ascomycota</taxon>
        <taxon>Pezizomycotina</taxon>
        <taxon>Sordariomycetes</taxon>
        <taxon>Sordariomycetidae</taxon>
        <taxon>Sordariales</taxon>
        <taxon>Podosporaceae</taxon>
        <taxon>Cladorrhinum</taxon>
    </lineage>
</organism>
<dbReference type="PROSITE" id="PS50297">
    <property type="entry name" value="ANK_REP_REGION"/>
    <property type="match status" value="1"/>
</dbReference>
<reference evidence="4" key="2">
    <citation type="submission" date="2023-06" db="EMBL/GenBank/DDBJ databases">
        <authorList>
            <consortium name="Lawrence Berkeley National Laboratory"/>
            <person name="Mondo S.J."/>
            <person name="Hensen N."/>
            <person name="Bonometti L."/>
            <person name="Westerberg I."/>
            <person name="Brannstrom I.O."/>
            <person name="Guillou S."/>
            <person name="Cros-Aarteil S."/>
            <person name="Calhoun S."/>
            <person name="Haridas S."/>
            <person name="Kuo A."/>
            <person name="Pangilinan J."/>
            <person name="Riley R."/>
            <person name="Labutti K."/>
            <person name="Andreopoulos B."/>
            <person name="Lipzen A."/>
            <person name="Chen C."/>
            <person name="Yanf M."/>
            <person name="Daum C."/>
            <person name="Ng V."/>
            <person name="Clum A."/>
            <person name="Steindorff A."/>
            <person name="Ohm R."/>
            <person name="Martin F."/>
            <person name="Silar P."/>
            <person name="Natvig D."/>
            <person name="Lalanne C."/>
            <person name="Gautier V."/>
            <person name="Ament-Velasquez S.L."/>
            <person name="Kruys A."/>
            <person name="Hutchinson M.I."/>
            <person name="Powell A.J."/>
            <person name="Barry K."/>
            <person name="Miller A.N."/>
            <person name="Grigoriev I.V."/>
            <person name="Debuchy R."/>
            <person name="Gladieux P."/>
            <person name="Thoren M.H."/>
            <person name="Johannesson H."/>
        </authorList>
    </citation>
    <scope>NUCLEOTIDE SEQUENCE</scope>
    <source>
        <strain evidence="4">PSN324</strain>
    </source>
</reference>
<evidence type="ECO:0000313" key="4">
    <source>
        <dbReference type="EMBL" id="KAK4458565.1"/>
    </source>
</evidence>
<keyword evidence="1" id="KW-0677">Repeat</keyword>
<dbReference type="SMART" id="SM00248">
    <property type="entry name" value="ANK"/>
    <property type="match status" value="1"/>
</dbReference>
<dbReference type="Proteomes" id="UP001321749">
    <property type="component" value="Unassembled WGS sequence"/>
</dbReference>
<accession>A0AAV9HEP1</accession>